<proteinExistence type="predicted"/>
<accession>A0A516X4H3</accession>
<reference evidence="2 3" key="1">
    <citation type="submission" date="2019-07" db="EMBL/GenBank/DDBJ databases">
        <title>Tomitella cavernea sp. nov., an actinomycete isolated from soil.</title>
        <authorList>
            <person name="Cheng J."/>
        </authorList>
    </citation>
    <scope>NUCLEOTIDE SEQUENCE [LARGE SCALE GENOMIC DNA]</scope>
    <source>
        <strain evidence="2 3">HY188</strain>
    </source>
</reference>
<evidence type="ECO:0000313" key="2">
    <source>
        <dbReference type="EMBL" id="QDQ97950.1"/>
    </source>
</evidence>
<dbReference type="EMBL" id="CP041765">
    <property type="protein sequence ID" value="QDQ97950.1"/>
    <property type="molecule type" value="Genomic_DNA"/>
</dbReference>
<evidence type="ECO:0000313" key="3">
    <source>
        <dbReference type="Proteomes" id="UP000317344"/>
    </source>
</evidence>
<sequence>MTLLTYAEVGERLNCSPWSVAKLTRRGELPRIVLSPRQHRVDEADLHAFIKDRKESTR</sequence>
<gene>
    <name evidence="2" type="ORF">FO059_12300</name>
</gene>
<protein>
    <submittedName>
        <fullName evidence="2">Helix-turn-helix domain-containing protein</fullName>
    </submittedName>
</protein>
<dbReference type="OrthoDB" id="7909028at2"/>
<keyword evidence="3" id="KW-1185">Reference proteome</keyword>
<name>A0A516X4H3_9ACTN</name>
<organism evidence="2 3">
    <name type="scientific">Tomitella fengzijianii</name>
    <dbReference type="NCBI Taxonomy" id="2597660"/>
    <lineage>
        <taxon>Bacteria</taxon>
        <taxon>Bacillati</taxon>
        <taxon>Actinomycetota</taxon>
        <taxon>Actinomycetes</taxon>
        <taxon>Mycobacteriales</taxon>
        <taxon>Tomitella</taxon>
    </lineage>
</organism>
<dbReference type="KEGG" id="toy:FO059_12300"/>
<dbReference type="AlphaFoldDB" id="A0A516X4H3"/>
<reference evidence="2 3" key="2">
    <citation type="submission" date="2019-07" db="EMBL/GenBank/DDBJ databases">
        <authorList>
            <person name="Huang Y."/>
        </authorList>
    </citation>
    <scope>NUCLEOTIDE SEQUENCE [LARGE SCALE GENOMIC DNA]</scope>
    <source>
        <strain evidence="2 3">HY188</strain>
    </source>
</reference>
<dbReference type="InterPro" id="IPR041657">
    <property type="entry name" value="HTH_17"/>
</dbReference>
<dbReference type="Pfam" id="PF12728">
    <property type="entry name" value="HTH_17"/>
    <property type="match status" value="1"/>
</dbReference>
<dbReference type="Proteomes" id="UP000317344">
    <property type="component" value="Chromosome"/>
</dbReference>
<feature type="domain" description="Helix-turn-helix" evidence="1">
    <location>
        <begin position="3"/>
        <end position="53"/>
    </location>
</feature>
<dbReference type="RefSeq" id="WP_143909146.1">
    <property type="nucleotide sequence ID" value="NZ_CP041765.1"/>
</dbReference>
<evidence type="ECO:0000259" key="1">
    <source>
        <dbReference type="Pfam" id="PF12728"/>
    </source>
</evidence>